<organism evidence="2 3">
    <name type="scientific">Pieris macdunnoughi</name>
    <dbReference type="NCBI Taxonomy" id="345717"/>
    <lineage>
        <taxon>Eukaryota</taxon>
        <taxon>Metazoa</taxon>
        <taxon>Ecdysozoa</taxon>
        <taxon>Arthropoda</taxon>
        <taxon>Hexapoda</taxon>
        <taxon>Insecta</taxon>
        <taxon>Pterygota</taxon>
        <taxon>Neoptera</taxon>
        <taxon>Endopterygota</taxon>
        <taxon>Lepidoptera</taxon>
        <taxon>Glossata</taxon>
        <taxon>Ditrysia</taxon>
        <taxon>Papilionoidea</taxon>
        <taxon>Pieridae</taxon>
        <taxon>Pierinae</taxon>
        <taxon>Pieris</taxon>
    </lineage>
</organism>
<dbReference type="Proteomes" id="UP000663880">
    <property type="component" value="Unassembled WGS sequence"/>
</dbReference>
<keyword evidence="3" id="KW-1185">Reference proteome</keyword>
<feature type="domain" description="HTH psq-type" evidence="1">
    <location>
        <begin position="19"/>
        <end position="59"/>
    </location>
</feature>
<evidence type="ECO:0000313" key="3">
    <source>
        <dbReference type="Proteomes" id="UP000663880"/>
    </source>
</evidence>
<gene>
    <name evidence="2" type="ORF">PMACD_LOCUS568</name>
</gene>
<evidence type="ECO:0000313" key="2">
    <source>
        <dbReference type="EMBL" id="CAF4749184.1"/>
    </source>
</evidence>
<reference evidence="2" key="1">
    <citation type="submission" date="2021-02" db="EMBL/GenBank/DDBJ databases">
        <authorList>
            <person name="Steward A R."/>
        </authorList>
    </citation>
    <scope>NUCLEOTIDE SEQUENCE</scope>
</reference>
<proteinExistence type="predicted"/>
<accession>A0A821LD68</accession>
<dbReference type="AlphaFoldDB" id="A0A821LD68"/>
<dbReference type="InterPro" id="IPR007889">
    <property type="entry name" value="HTH_Psq"/>
</dbReference>
<dbReference type="EMBL" id="CAJOBZ010000001">
    <property type="protein sequence ID" value="CAF4749184.1"/>
    <property type="molecule type" value="Genomic_DNA"/>
</dbReference>
<comment type="caution">
    <text evidence="2">The sequence shown here is derived from an EMBL/GenBank/DDBJ whole genome shotgun (WGS) entry which is preliminary data.</text>
</comment>
<protein>
    <recommendedName>
        <fullName evidence="1">HTH psq-type domain-containing protein</fullName>
    </recommendedName>
</protein>
<evidence type="ECO:0000259" key="1">
    <source>
        <dbReference type="Pfam" id="PF05225"/>
    </source>
</evidence>
<dbReference type="OrthoDB" id="4327074at2759"/>
<dbReference type="GO" id="GO:0003677">
    <property type="term" value="F:DNA binding"/>
    <property type="evidence" value="ECO:0007669"/>
    <property type="project" value="InterPro"/>
</dbReference>
<name>A0A821LD68_9NEOP</name>
<sequence length="81" mass="9273">MPRVYKTKEGARKRIPIDKEILELAVNDVIGGKSLRGTAKGYGIAVMTLKRYVRKKKNAMTENIDYTPNYRHSPVTNFFVN</sequence>
<dbReference type="Pfam" id="PF05225">
    <property type="entry name" value="HTH_psq"/>
    <property type="match status" value="1"/>
</dbReference>